<dbReference type="VEuPathDB" id="MicrosporidiaDB:AAJ76_430009908"/>
<dbReference type="EMBL" id="JPQZ01000043">
    <property type="protein sequence ID" value="KKO74826.1"/>
    <property type="molecule type" value="Genomic_DNA"/>
</dbReference>
<dbReference type="GeneID" id="36320590"/>
<dbReference type="VEuPathDB" id="MicrosporidiaDB:G9O61_00g000490"/>
<proteinExistence type="predicted"/>
<evidence type="ECO:0000313" key="2">
    <source>
        <dbReference type="Proteomes" id="UP000034350"/>
    </source>
</evidence>
<organism evidence="1 2">
    <name type="scientific">Vairimorpha ceranae</name>
    <dbReference type="NCBI Taxonomy" id="40302"/>
    <lineage>
        <taxon>Eukaryota</taxon>
        <taxon>Fungi</taxon>
        <taxon>Fungi incertae sedis</taxon>
        <taxon>Microsporidia</taxon>
        <taxon>Nosematidae</taxon>
        <taxon>Vairimorpha</taxon>
    </lineage>
</organism>
<keyword evidence="2" id="KW-1185">Reference proteome</keyword>
<protein>
    <submittedName>
        <fullName evidence="1">Uncharacterized protein</fullName>
    </submittedName>
</protein>
<name>A0A0F9WB90_9MICR</name>
<sequence length="106" mass="12881">MIQNTSFSDLYINAILKYYNTKDFKRLKGFIKKISLRIKHQVLEHLREVNLVMDFNEKVKWFTKYYLGKEITVKNDILDLQNIFMLPYETTNVIIYTLCFEIFNKK</sequence>
<dbReference type="Proteomes" id="UP000034350">
    <property type="component" value="Unassembled WGS sequence"/>
</dbReference>
<comment type="caution">
    <text evidence="1">The sequence shown here is derived from an EMBL/GenBank/DDBJ whole genome shotgun (WGS) entry which is preliminary data.</text>
</comment>
<accession>A0A0F9WB90</accession>
<dbReference type="RefSeq" id="XP_024330568.1">
    <property type="nucleotide sequence ID" value="XM_024475643.1"/>
</dbReference>
<dbReference type="AlphaFoldDB" id="A0A0F9WB90"/>
<evidence type="ECO:0000313" key="1">
    <source>
        <dbReference type="EMBL" id="KKO74826.1"/>
    </source>
</evidence>
<gene>
    <name evidence="1" type="ORF">AAJ76_430009908</name>
</gene>
<reference evidence="1 2" key="1">
    <citation type="journal article" date="2015" name="Environ. Microbiol.">
        <title>Genome analyses suggest the presence of polyploidy and recent human-driven expansions in eight global populations of the honeybee pathogen Nosema ceranae.</title>
        <authorList>
            <person name="Pelin A."/>
            <person name="Selman M."/>
            <person name="Aris-Brosou S."/>
            <person name="Farinelli L."/>
            <person name="Corradi N."/>
        </authorList>
    </citation>
    <scope>NUCLEOTIDE SEQUENCE [LARGE SCALE GENOMIC DNA]</scope>
    <source>
        <strain evidence="1 2">PA08 1199</strain>
    </source>
</reference>